<evidence type="ECO:0000313" key="1">
    <source>
        <dbReference type="EMBL" id="KAG1529209.1"/>
    </source>
</evidence>
<accession>A0A9P6XN87</accession>
<evidence type="ECO:0000313" key="2">
    <source>
        <dbReference type="Proteomes" id="UP000740926"/>
    </source>
</evidence>
<sequence length="69" mass="7924">MSLDLTINYVDADVESLNPHWTDHALLTLVLKPDLPTPSGPGLWRANPTYVTHRNFRNKFAQMLTKLYD</sequence>
<dbReference type="AlphaFoldDB" id="A0A9P6XN87"/>
<protein>
    <submittedName>
        <fullName evidence="1">Uncharacterized protein</fullName>
    </submittedName>
</protein>
<reference evidence="1 2" key="1">
    <citation type="journal article" date="2020" name="Microb. Genom.">
        <title>Genetic diversity of clinical and environmental Mucorales isolates obtained from an investigation of mucormycosis cases among solid organ transplant recipients.</title>
        <authorList>
            <person name="Nguyen M.H."/>
            <person name="Kaul D."/>
            <person name="Muto C."/>
            <person name="Cheng S.J."/>
            <person name="Richter R.A."/>
            <person name="Bruno V.M."/>
            <person name="Liu G."/>
            <person name="Beyhan S."/>
            <person name="Sundermann A.J."/>
            <person name="Mounaud S."/>
            <person name="Pasculle A.W."/>
            <person name="Nierman W.C."/>
            <person name="Driscoll E."/>
            <person name="Cumbie R."/>
            <person name="Clancy C.J."/>
            <person name="Dupont C.L."/>
        </authorList>
    </citation>
    <scope>NUCLEOTIDE SEQUENCE [LARGE SCALE GENOMIC DNA]</scope>
    <source>
        <strain evidence="1 2">GL24</strain>
    </source>
</reference>
<gene>
    <name evidence="1" type="ORF">G6F50_018154</name>
</gene>
<dbReference type="EMBL" id="JAANIU010015966">
    <property type="protein sequence ID" value="KAG1529209.1"/>
    <property type="molecule type" value="Genomic_DNA"/>
</dbReference>
<organism evidence="1 2">
    <name type="scientific">Rhizopus delemar</name>
    <dbReference type="NCBI Taxonomy" id="936053"/>
    <lineage>
        <taxon>Eukaryota</taxon>
        <taxon>Fungi</taxon>
        <taxon>Fungi incertae sedis</taxon>
        <taxon>Mucoromycota</taxon>
        <taxon>Mucoromycotina</taxon>
        <taxon>Mucoromycetes</taxon>
        <taxon>Mucorales</taxon>
        <taxon>Mucorineae</taxon>
        <taxon>Rhizopodaceae</taxon>
        <taxon>Rhizopus</taxon>
    </lineage>
</organism>
<dbReference type="Proteomes" id="UP000740926">
    <property type="component" value="Unassembled WGS sequence"/>
</dbReference>
<name>A0A9P6XN87_9FUNG</name>
<proteinExistence type="predicted"/>
<comment type="caution">
    <text evidence="1">The sequence shown here is derived from an EMBL/GenBank/DDBJ whole genome shotgun (WGS) entry which is preliminary data.</text>
</comment>
<keyword evidence="2" id="KW-1185">Reference proteome</keyword>